<dbReference type="Gene3D" id="3.40.50.2300">
    <property type="match status" value="2"/>
</dbReference>
<dbReference type="Gene3D" id="1.10.10.10">
    <property type="entry name" value="Winged helix-like DNA-binding domain superfamily/Winged helix DNA-binding domain"/>
    <property type="match status" value="1"/>
</dbReference>
<dbReference type="InterPro" id="IPR028082">
    <property type="entry name" value="Peripla_BP_I"/>
</dbReference>
<reference evidence="5" key="1">
    <citation type="submission" date="2024-07" db="EMBL/GenBank/DDBJ databases">
        <title>Complete genome sequence of Verrucomicrobiaceae bacterium NT6N.</title>
        <authorList>
            <person name="Huang C."/>
            <person name="Takami H."/>
            <person name="Hamasaki K."/>
        </authorList>
    </citation>
    <scope>NUCLEOTIDE SEQUENCE</scope>
    <source>
        <strain evidence="5">NT6N</strain>
    </source>
</reference>
<dbReference type="InterPro" id="IPR036390">
    <property type="entry name" value="WH_DNA-bd_sf"/>
</dbReference>
<accession>A0AAT9FMA8</accession>
<dbReference type="EMBL" id="AP026866">
    <property type="protein sequence ID" value="BDS07054.1"/>
    <property type="molecule type" value="Genomic_DNA"/>
</dbReference>
<dbReference type="AlphaFoldDB" id="A0AAT9FMA8"/>
<protein>
    <recommendedName>
        <fullName evidence="4">Transcriptional regulator LacI/GalR-like sensor domain-containing protein</fullName>
    </recommendedName>
</protein>
<keyword evidence="3" id="KW-0804">Transcription</keyword>
<evidence type="ECO:0000256" key="3">
    <source>
        <dbReference type="ARBA" id="ARBA00023163"/>
    </source>
</evidence>
<gene>
    <name evidence="5" type="ORF">NT6N_20940</name>
</gene>
<dbReference type="InterPro" id="IPR046335">
    <property type="entry name" value="LacI/GalR-like_sensor"/>
</dbReference>
<proteinExistence type="predicted"/>
<sequence length="360" mass="40680">MGESIERKSLVVQLAERIEHAIRVQTWDGKLPGKRPLADRFGVNVKTCARALDLLEQRGLLEPAVTGKRRVICKSALGGKNVEARRGQRLLFLHQAHVPLSYCDVMMMREMQEIWEREGGQAMWARVDYGRARKPGLALKKLIERHAADALVLHMPGSGWGREAALRLPCYQLGGDFPSDVSVSLTAYALDKEIARVVELLSKLGHHRILLPLEGSMASVRKAVLGGLRMGVAEQPKEGKWEDYCPEFTESVPEVWNDYWKKSFASLRPTAVVVFEDTHLLSLYGYCAVNGIRIPQDLSVISFAFDQRFEWVRPKPVMMRFPVQQCIANFKDWMARGMQPIGRKYLKLELLDGDSVARLG</sequence>
<evidence type="ECO:0000259" key="4">
    <source>
        <dbReference type="Pfam" id="PF13377"/>
    </source>
</evidence>
<dbReference type="GO" id="GO:0003677">
    <property type="term" value="F:DNA binding"/>
    <property type="evidence" value="ECO:0007669"/>
    <property type="project" value="UniProtKB-KW"/>
</dbReference>
<dbReference type="SUPFAM" id="SSF46785">
    <property type="entry name" value="Winged helix' DNA-binding domain"/>
    <property type="match status" value="1"/>
</dbReference>
<dbReference type="InterPro" id="IPR036388">
    <property type="entry name" value="WH-like_DNA-bd_sf"/>
</dbReference>
<evidence type="ECO:0000313" key="5">
    <source>
        <dbReference type="EMBL" id="BDS07054.1"/>
    </source>
</evidence>
<dbReference type="Pfam" id="PF13377">
    <property type="entry name" value="Peripla_BP_3"/>
    <property type="match status" value="1"/>
</dbReference>
<dbReference type="KEGG" id="osu:NT6N_20940"/>
<keyword evidence="2" id="KW-0238">DNA-binding</keyword>
<feature type="domain" description="Transcriptional regulator LacI/GalR-like sensor" evidence="4">
    <location>
        <begin position="198"/>
        <end position="304"/>
    </location>
</feature>
<keyword evidence="1" id="KW-0805">Transcription regulation</keyword>
<evidence type="ECO:0000256" key="2">
    <source>
        <dbReference type="ARBA" id="ARBA00023125"/>
    </source>
</evidence>
<organism evidence="5">
    <name type="scientific">Oceaniferula spumae</name>
    <dbReference type="NCBI Taxonomy" id="2979115"/>
    <lineage>
        <taxon>Bacteria</taxon>
        <taxon>Pseudomonadati</taxon>
        <taxon>Verrucomicrobiota</taxon>
        <taxon>Verrucomicrobiia</taxon>
        <taxon>Verrucomicrobiales</taxon>
        <taxon>Verrucomicrobiaceae</taxon>
        <taxon>Oceaniferula</taxon>
    </lineage>
</organism>
<evidence type="ECO:0000256" key="1">
    <source>
        <dbReference type="ARBA" id="ARBA00023015"/>
    </source>
</evidence>
<name>A0AAT9FMA8_9BACT</name>
<dbReference type="SUPFAM" id="SSF53822">
    <property type="entry name" value="Periplasmic binding protein-like I"/>
    <property type="match status" value="1"/>
</dbReference>